<dbReference type="GO" id="GO:0005506">
    <property type="term" value="F:iron ion binding"/>
    <property type="evidence" value="ECO:0007669"/>
    <property type="project" value="UniProtKB-UniRule"/>
</dbReference>
<name>A0A931DIL1_9ACTN</name>
<dbReference type="GO" id="GO:0009102">
    <property type="term" value="P:biotin biosynthetic process"/>
    <property type="evidence" value="ECO:0007669"/>
    <property type="project" value="UniProtKB-UniRule"/>
</dbReference>
<evidence type="ECO:0000256" key="4">
    <source>
        <dbReference type="ARBA" id="ARBA00022485"/>
    </source>
</evidence>
<keyword evidence="7 15" id="KW-0001">2Fe-2S</keyword>
<dbReference type="SFLD" id="SFLDS00029">
    <property type="entry name" value="Radical_SAM"/>
    <property type="match status" value="1"/>
</dbReference>
<feature type="binding site" evidence="15">
    <location>
        <position position="202"/>
    </location>
    <ligand>
        <name>[2Fe-2S] cluster</name>
        <dbReference type="ChEBI" id="CHEBI:190135"/>
    </ligand>
</feature>
<evidence type="ECO:0000256" key="16">
    <source>
        <dbReference type="SAM" id="MobiDB-lite"/>
    </source>
</evidence>
<comment type="catalytic activity">
    <reaction evidence="12 15">
        <text>(4R,5S)-dethiobiotin + (sulfur carrier)-SH + 2 reduced [2Fe-2S]-[ferredoxin] + 2 S-adenosyl-L-methionine = (sulfur carrier)-H + biotin + 2 5'-deoxyadenosine + 2 L-methionine + 2 oxidized [2Fe-2S]-[ferredoxin]</text>
        <dbReference type="Rhea" id="RHEA:22060"/>
        <dbReference type="Rhea" id="RHEA-COMP:10000"/>
        <dbReference type="Rhea" id="RHEA-COMP:10001"/>
        <dbReference type="Rhea" id="RHEA-COMP:14737"/>
        <dbReference type="Rhea" id="RHEA-COMP:14739"/>
        <dbReference type="ChEBI" id="CHEBI:17319"/>
        <dbReference type="ChEBI" id="CHEBI:29917"/>
        <dbReference type="ChEBI" id="CHEBI:33737"/>
        <dbReference type="ChEBI" id="CHEBI:33738"/>
        <dbReference type="ChEBI" id="CHEBI:57586"/>
        <dbReference type="ChEBI" id="CHEBI:57844"/>
        <dbReference type="ChEBI" id="CHEBI:59789"/>
        <dbReference type="ChEBI" id="CHEBI:64428"/>
        <dbReference type="ChEBI" id="CHEBI:149473"/>
        <dbReference type="EC" id="2.8.1.6"/>
    </reaction>
</comment>
<dbReference type="AlphaFoldDB" id="A0A931DIL1"/>
<keyword evidence="10 15" id="KW-0408">Iron</keyword>
<dbReference type="GO" id="GO:0051539">
    <property type="term" value="F:4 iron, 4 sulfur cluster binding"/>
    <property type="evidence" value="ECO:0007669"/>
    <property type="project" value="UniProtKB-KW"/>
</dbReference>
<keyword evidence="4 15" id="KW-0004">4Fe-4S</keyword>
<dbReference type="Pfam" id="PF06968">
    <property type="entry name" value="BATS"/>
    <property type="match status" value="1"/>
</dbReference>
<dbReference type="SUPFAM" id="SSF102114">
    <property type="entry name" value="Radical SAM enzymes"/>
    <property type="match status" value="1"/>
</dbReference>
<dbReference type="Pfam" id="PF04055">
    <property type="entry name" value="Radical_SAM"/>
    <property type="match status" value="1"/>
</dbReference>
<feature type="binding site" evidence="15">
    <location>
        <position position="109"/>
    </location>
    <ligand>
        <name>[2Fe-2S] cluster</name>
        <dbReference type="ChEBI" id="CHEBI:190135"/>
    </ligand>
</feature>
<evidence type="ECO:0000313" key="19">
    <source>
        <dbReference type="Proteomes" id="UP000614047"/>
    </source>
</evidence>
<protein>
    <recommendedName>
        <fullName evidence="14 15">Biotin synthase</fullName>
        <ecNumber evidence="3 15">2.8.1.6</ecNumber>
    </recommendedName>
</protein>
<keyword evidence="6 15" id="KW-0949">S-adenosyl-L-methionine</keyword>
<dbReference type="InterPro" id="IPR006638">
    <property type="entry name" value="Elp3/MiaA/NifB-like_rSAM"/>
</dbReference>
<dbReference type="NCBIfam" id="TIGR00433">
    <property type="entry name" value="bioB"/>
    <property type="match status" value="1"/>
</dbReference>
<evidence type="ECO:0000256" key="9">
    <source>
        <dbReference type="ARBA" id="ARBA00022756"/>
    </source>
</evidence>
<gene>
    <name evidence="15" type="primary">bioB</name>
    <name evidence="18" type="ORF">IW256_004150</name>
</gene>
<feature type="binding site" evidence="15">
    <location>
        <position position="69"/>
    </location>
    <ligand>
        <name>[4Fe-4S] cluster</name>
        <dbReference type="ChEBI" id="CHEBI:49883"/>
        <note>4Fe-4S-S-AdoMet</note>
    </ligand>
</feature>
<keyword evidence="8 15" id="KW-0479">Metal-binding</keyword>
<evidence type="ECO:0000256" key="2">
    <source>
        <dbReference type="ARBA" id="ARBA00011738"/>
    </source>
</evidence>
<dbReference type="SMART" id="SM00729">
    <property type="entry name" value="Elp3"/>
    <property type="match status" value="1"/>
</dbReference>
<keyword evidence="19" id="KW-1185">Reference proteome</keyword>
<evidence type="ECO:0000256" key="15">
    <source>
        <dbReference type="HAMAP-Rule" id="MF_01694"/>
    </source>
</evidence>
<evidence type="ECO:0000259" key="17">
    <source>
        <dbReference type="PROSITE" id="PS51918"/>
    </source>
</evidence>
<evidence type="ECO:0000256" key="11">
    <source>
        <dbReference type="ARBA" id="ARBA00023014"/>
    </source>
</evidence>
<dbReference type="HAMAP" id="MF_01694">
    <property type="entry name" value="BioB"/>
    <property type="match status" value="1"/>
</dbReference>
<dbReference type="InterPro" id="IPR002684">
    <property type="entry name" value="Biotin_synth/BioAB"/>
</dbReference>
<dbReference type="CDD" id="cd01335">
    <property type="entry name" value="Radical_SAM"/>
    <property type="match status" value="1"/>
</dbReference>
<comment type="function">
    <text evidence="13 15">Catalyzes the conversion of dethiobiotin (DTB) to biotin by the insertion of a sulfur atom into dethiobiotin via a radical-based mechanism.</text>
</comment>
<comment type="subunit">
    <text evidence="2 15">Homodimer.</text>
</comment>
<dbReference type="PROSITE" id="PS51918">
    <property type="entry name" value="RADICAL_SAM"/>
    <property type="match status" value="1"/>
</dbReference>
<evidence type="ECO:0000256" key="14">
    <source>
        <dbReference type="ARBA" id="ARBA00070199"/>
    </source>
</evidence>
<dbReference type="SMART" id="SM00876">
    <property type="entry name" value="BATS"/>
    <property type="match status" value="1"/>
</dbReference>
<evidence type="ECO:0000256" key="1">
    <source>
        <dbReference type="ARBA" id="ARBA00004942"/>
    </source>
</evidence>
<evidence type="ECO:0000256" key="6">
    <source>
        <dbReference type="ARBA" id="ARBA00022691"/>
    </source>
</evidence>
<keyword evidence="5 15" id="KW-0808">Transferase</keyword>
<dbReference type="EC" id="2.8.1.6" evidence="3 15"/>
<organism evidence="18 19">
    <name type="scientific">Actinomadura viridis</name>
    <dbReference type="NCBI Taxonomy" id="58110"/>
    <lineage>
        <taxon>Bacteria</taxon>
        <taxon>Bacillati</taxon>
        <taxon>Actinomycetota</taxon>
        <taxon>Actinomycetes</taxon>
        <taxon>Streptosporangiales</taxon>
        <taxon>Thermomonosporaceae</taxon>
        <taxon>Actinomadura</taxon>
    </lineage>
</organism>
<feature type="binding site" evidence="15">
    <location>
        <position position="72"/>
    </location>
    <ligand>
        <name>[4Fe-4S] cluster</name>
        <dbReference type="ChEBI" id="CHEBI:49883"/>
        <note>4Fe-4S-S-AdoMet</note>
    </ligand>
</feature>
<feature type="binding site" evidence="15">
    <location>
        <position position="142"/>
    </location>
    <ligand>
        <name>[2Fe-2S] cluster</name>
        <dbReference type="ChEBI" id="CHEBI:190135"/>
    </ligand>
</feature>
<dbReference type="InterPro" id="IPR013785">
    <property type="entry name" value="Aldolase_TIM"/>
</dbReference>
<evidence type="ECO:0000256" key="10">
    <source>
        <dbReference type="ARBA" id="ARBA00023004"/>
    </source>
</evidence>
<comment type="pathway">
    <text evidence="1 15">Cofactor biosynthesis; biotin biosynthesis; biotin from 7,8-diaminononanoate: step 2/2.</text>
</comment>
<evidence type="ECO:0000256" key="12">
    <source>
        <dbReference type="ARBA" id="ARBA00051157"/>
    </source>
</evidence>
<comment type="cofactor">
    <cofactor evidence="15">
        <name>[2Fe-2S] cluster</name>
        <dbReference type="ChEBI" id="CHEBI:190135"/>
    </cofactor>
    <text evidence="15">Binds 1 [2Fe-2S] cluster. The cluster is coordinated with 3 cysteines and 1 arginine.</text>
</comment>
<dbReference type="Gene3D" id="3.20.20.70">
    <property type="entry name" value="Aldolase class I"/>
    <property type="match status" value="1"/>
</dbReference>
<dbReference type="GO" id="GO:0004076">
    <property type="term" value="F:biotin synthase activity"/>
    <property type="evidence" value="ECO:0007669"/>
    <property type="project" value="UniProtKB-UniRule"/>
</dbReference>
<comment type="caution">
    <text evidence="18">The sequence shown here is derived from an EMBL/GenBank/DDBJ whole genome shotgun (WGS) entry which is preliminary data.</text>
</comment>
<keyword evidence="11 15" id="KW-0411">Iron-sulfur</keyword>
<dbReference type="InterPro" id="IPR010722">
    <property type="entry name" value="BATS_dom"/>
</dbReference>
<reference evidence="18" key="1">
    <citation type="submission" date="2020-11" db="EMBL/GenBank/DDBJ databases">
        <title>Sequencing the genomes of 1000 actinobacteria strains.</title>
        <authorList>
            <person name="Klenk H.-P."/>
        </authorList>
    </citation>
    <scope>NUCLEOTIDE SEQUENCE</scope>
    <source>
        <strain evidence="18">DSM 43175</strain>
    </source>
</reference>
<proteinExistence type="inferred from homology"/>
<dbReference type="GO" id="GO:0051537">
    <property type="term" value="F:2 iron, 2 sulfur cluster binding"/>
    <property type="evidence" value="ECO:0007669"/>
    <property type="project" value="UniProtKB-KW"/>
</dbReference>
<dbReference type="SFLD" id="SFLDG01060">
    <property type="entry name" value="BATS_domain_containing"/>
    <property type="match status" value="1"/>
</dbReference>
<dbReference type="InterPro" id="IPR058240">
    <property type="entry name" value="rSAM_sf"/>
</dbReference>
<evidence type="ECO:0000256" key="8">
    <source>
        <dbReference type="ARBA" id="ARBA00022723"/>
    </source>
</evidence>
<evidence type="ECO:0000313" key="18">
    <source>
        <dbReference type="EMBL" id="MBG6090037.1"/>
    </source>
</evidence>
<feature type="binding site" evidence="15">
    <location>
        <position position="65"/>
    </location>
    <ligand>
        <name>[4Fe-4S] cluster</name>
        <dbReference type="ChEBI" id="CHEBI:49883"/>
        <note>4Fe-4S-S-AdoMet</note>
    </ligand>
</feature>
<dbReference type="InterPro" id="IPR007197">
    <property type="entry name" value="rSAM"/>
</dbReference>
<dbReference type="PANTHER" id="PTHR22976">
    <property type="entry name" value="BIOTIN SYNTHASE"/>
    <property type="match status" value="1"/>
</dbReference>
<dbReference type="FunFam" id="3.20.20.70:FF:000026">
    <property type="entry name" value="Biotin synthase"/>
    <property type="match status" value="1"/>
</dbReference>
<feature type="binding site" evidence="15">
    <location>
        <position position="272"/>
    </location>
    <ligand>
        <name>[2Fe-2S] cluster</name>
        <dbReference type="ChEBI" id="CHEBI:190135"/>
    </ligand>
</feature>
<dbReference type="EMBL" id="JADOUA010000001">
    <property type="protein sequence ID" value="MBG6090037.1"/>
    <property type="molecule type" value="Genomic_DNA"/>
</dbReference>
<dbReference type="PANTHER" id="PTHR22976:SF2">
    <property type="entry name" value="BIOTIN SYNTHASE, MITOCHONDRIAL"/>
    <property type="match status" value="1"/>
</dbReference>
<comment type="cofactor">
    <cofactor evidence="15">
        <name>[4Fe-4S] cluster</name>
        <dbReference type="ChEBI" id="CHEBI:49883"/>
    </cofactor>
    <text evidence="15">Binds 1 [4Fe-4S] cluster. The cluster is coordinated with 3 cysteines and an exchangeable S-adenosyl-L-methionine.</text>
</comment>
<feature type="domain" description="Radical SAM core" evidence="17">
    <location>
        <begin position="47"/>
        <end position="277"/>
    </location>
</feature>
<evidence type="ECO:0000256" key="7">
    <source>
        <dbReference type="ARBA" id="ARBA00022714"/>
    </source>
</evidence>
<comment type="similarity">
    <text evidence="15">Belongs to the radical SAM superfamily. Biotin synthase family.</text>
</comment>
<evidence type="ECO:0000256" key="13">
    <source>
        <dbReference type="ARBA" id="ARBA00057568"/>
    </source>
</evidence>
<sequence>MDLLDTLIDKGLRRELPTRAEALAVLGTSDDDLLDVVAAAGKVRRHWFGRRVKLNYLVNLKSGLCPEDCSYCSQRLGSKAEILTYTWLKPDEAAAAAEAGVVGGAKRVCLVASGRGPTGRDVERVADTIAAIKKQNEDVEICACLGLLSDGQAARLREAGAYAYSHNLNTAEAMYADICTTHEFTDRVGTVRQTKAAGLSACSGLIAGMGESDTDLVNVVFALRELDVDSVPVNFLIPFDGTPMAKEWALTPQRCLRILAMVRFVCPDVEVRLAGGREIHLRTLQPLALYVVNSIFLGDYLTSEGQAGQADLDMIGDAGFEVEGTGTNTLPEHRRGVRASTADDACEPGTGASGGDRTGRPPGSARADLVAVRRRGTGTDLPPNA</sequence>
<dbReference type="SFLD" id="SFLDG01278">
    <property type="entry name" value="biotin_synthase_like"/>
    <property type="match status" value="1"/>
</dbReference>
<dbReference type="Proteomes" id="UP000614047">
    <property type="component" value="Unassembled WGS sequence"/>
</dbReference>
<accession>A0A931DIL1</accession>
<evidence type="ECO:0000256" key="3">
    <source>
        <dbReference type="ARBA" id="ARBA00012236"/>
    </source>
</evidence>
<evidence type="ECO:0000256" key="5">
    <source>
        <dbReference type="ARBA" id="ARBA00022679"/>
    </source>
</evidence>
<keyword evidence="9 15" id="KW-0093">Biotin biosynthesis</keyword>
<dbReference type="RefSeq" id="WP_197012561.1">
    <property type="nucleotide sequence ID" value="NZ_BAABES010000021.1"/>
</dbReference>
<feature type="region of interest" description="Disordered" evidence="16">
    <location>
        <begin position="325"/>
        <end position="385"/>
    </location>
</feature>